<evidence type="ECO:0000313" key="2">
    <source>
        <dbReference type="EMBL" id="MCI03532.1"/>
    </source>
</evidence>
<sequence length="174" mass="19392">MLWQEMMVDAEGSSNVGVAANEQSGERDHQHNGPTHSEPRQTRVSEENRESSESGNSLIIRSNADTSGPLSRLVAVMSPNATHVSYTAVIPPMSLLSHQPHVSQLTNRPSRDDNMVIEAHQFVEISRVENDDMVTQVERKRRRAEIPIRTNTDEHNSQHFLSAGLGSSQDCRDL</sequence>
<evidence type="ECO:0000313" key="3">
    <source>
        <dbReference type="Proteomes" id="UP000265520"/>
    </source>
</evidence>
<feature type="region of interest" description="Disordered" evidence="1">
    <location>
        <begin position="149"/>
        <end position="174"/>
    </location>
</feature>
<dbReference type="Proteomes" id="UP000265520">
    <property type="component" value="Unassembled WGS sequence"/>
</dbReference>
<feature type="compositionally biased region" description="Basic and acidic residues" evidence="1">
    <location>
        <begin position="24"/>
        <end position="52"/>
    </location>
</feature>
<feature type="compositionally biased region" description="Polar residues" evidence="1">
    <location>
        <begin position="165"/>
        <end position="174"/>
    </location>
</feature>
<dbReference type="AlphaFoldDB" id="A0A392NVR0"/>
<organism evidence="2 3">
    <name type="scientific">Trifolium medium</name>
    <dbReference type="NCBI Taxonomy" id="97028"/>
    <lineage>
        <taxon>Eukaryota</taxon>
        <taxon>Viridiplantae</taxon>
        <taxon>Streptophyta</taxon>
        <taxon>Embryophyta</taxon>
        <taxon>Tracheophyta</taxon>
        <taxon>Spermatophyta</taxon>
        <taxon>Magnoliopsida</taxon>
        <taxon>eudicotyledons</taxon>
        <taxon>Gunneridae</taxon>
        <taxon>Pentapetalae</taxon>
        <taxon>rosids</taxon>
        <taxon>fabids</taxon>
        <taxon>Fabales</taxon>
        <taxon>Fabaceae</taxon>
        <taxon>Papilionoideae</taxon>
        <taxon>50 kb inversion clade</taxon>
        <taxon>NPAAA clade</taxon>
        <taxon>Hologalegina</taxon>
        <taxon>IRL clade</taxon>
        <taxon>Trifolieae</taxon>
        <taxon>Trifolium</taxon>
    </lineage>
</organism>
<dbReference type="EMBL" id="LXQA010052482">
    <property type="protein sequence ID" value="MCI03532.1"/>
    <property type="molecule type" value="Genomic_DNA"/>
</dbReference>
<name>A0A392NVR0_9FABA</name>
<proteinExistence type="predicted"/>
<protein>
    <submittedName>
        <fullName evidence="2">Uncharacterized protein</fullName>
    </submittedName>
</protein>
<accession>A0A392NVR0</accession>
<evidence type="ECO:0000256" key="1">
    <source>
        <dbReference type="SAM" id="MobiDB-lite"/>
    </source>
</evidence>
<gene>
    <name evidence="2" type="ORF">A2U01_0024572</name>
</gene>
<reference evidence="2 3" key="1">
    <citation type="journal article" date="2018" name="Front. Plant Sci.">
        <title>Red Clover (Trifolium pratense) and Zigzag Clover (T. medium) - A Picture of Genomic Similarities and Differences.</title>
        <authorList>
            <person name="Dluhosova J."/>
            <person name="Istvanek J."/>
            <person name="Nedelnik J."/>
            <person name="Repkova J."/>
        </authorList>
    </citation>
    <scope>NUCLEOTIDE SEQUENCE [LARGE SCALE GENOMIC DNA]</scope>
    <source>
        <strain evidence="3">cv. 10/8</strain>
        <tissue evidence="2">Leaf</tissue>
    </source>
</reference>
<keyword evidence="3" id="KW-1185">Reference proteome</keyword>
<feature type="region of interest" description="Disordered" evidence="1">
    <location>
        <begin position="1"/>
        <end position="64"/>
    </location>
</feature>
<comment type="caution">
    <text evidence="2">The sequence shown here is derived from an EMBL/GenBank/DDBJ whole genome shotgun (WGS) entry which is preliminary data.</text>
</comment>